<feature type="repeat" description="Pumilio" evidence="2">
    <location>
        <begin position="469"/>
        <end position="506"/>
    </location>
</feature>
<dbReference type="InterPro" id="IPR016024">
    <property type="entry name" value="ARM-type_fold"/>
</dbReference>
<gene>
    <name evidence="5" type="ORF">ECU11_1730</name>
</gene>
<dbReference type="VEuPathDB" id="MicrosporidiaDB:AEWD_111730"/>
<feature type="region of interest" description="Disordered" evidence="3">
    <location>
        <begin position="111"/>
        <end position="139"/>
    </location>
</feature>
<proteinExistence type="predicted"/>
<dbReference type="PROSITE" id="PS50302">
    <property type="entry name" value="PUM"/>
    <property type="match status" value="4"/>
</dbReference>
<evidence type="ECO:0000259" key="4">
    <source>
        <dbReference type="PROSITE" id="PS50303"/>
    </source>
</evidence>
<evidence type="ECO:0000256" key="2">
    <source>
        <dbReference type="PROSITE-ProRule" id="PRU00317"/>
    </source>
</evidence>
<dbReference type="GO" id="GO:0005737">
    <property type="term" value="C:cytoplasm"/>
    <property type="evidence" value="ECO:0007669"/>
    <property type="project" value="TreeGrafter"/>
</dbReference>
<accession>M1K5X5</accession>
<dbReference type="VEuPathDB" id="MicrosporidiaDB:M970_111730"/>
<dbReference type="VEuPathDB" id="MicrosporidiaDB:AEWQ_111730"/>
<dbReference type="InterPro" id="IPR011989">
    <property type="entry name" value="ARM-like"/>
</dbReference>
<dbReference type="GO" id="GO:0010608">
    <property type="term" value="P:post-transcriptional regulation of gene expression"/>
    <property type="evidence" value="ECO:0007669"/>
    <property type="project" value="TreeGrafter"/>
</dbReference>
<feature type="repeat" description="Pumilio" evidence="2">
    <location>
        <begin position="253"/>
        <end position="288"/>
    </location>
</feature>
<dbReference type="PROSITE" id="PS50303">
    <property type="entry name" value="PUM_HD"/>
    <property type="match status" value="1"/>
</dbReference>
<dbReference type="PANTHER" id="PTHR12537">
    <property type="entry name" value="RNA BINDING PROTEIN PUMILIO-RELATED"/>
    <property type="match status" value="1"/>
</dbReference>
<dbReference type="InterPro" id="IPR033133">
    <property type="entry name" value="PUM-HD"/>
</dbReference>
<dbReference type="InterPro" id="IPR033712">
    <property type="entry name" value="Pumilio_RNA-bd"/>
</dbReference>
<dbReference type="AlphaFoldDB" id="M1K5X5"/>
<feature type="domain" description="PUM-HD" evidence="4">
    <location>
        <begin position="189"/>
        <end position="530"/>
    </location>
</feature>
<dbReference type="CDD" id="cd07920">
    <property type="entry name" value="Pumilio"/>
    <property type="match status" value="1"/>
</dbReference>
<evidence type="ECO:0000256" key="1">
    <source>
        <dbReference type="ARBA" id="ARBA00022737"/>
    </source>
</evidence>
<dbReference type="EMBL" id="KC513604">
    <property type="protein sequence ID" value="AGE94872.1"/>
    <property type="molecule type" value="Genomic_DNA"/>
</dbReference>
<dbReference type="InterPro" id="IPR001313">
    <property type="entry name" value="Pumilio_RNA-bd_rpt"/>
</dbReference>
<dbReference type="SUPFAM" id="SSF48371">
    <property type="entry name" value="ARM repeat"/>
    <property type="match status" value="1"/>
</dbReference>
<keyword evidence="1" id="KW-0677">Repeat</keyword>
<protein>
    <submittedName>
        <fullName evidence="5">RNA-binding protein</fullName>
    </submittedName>
</protein>
<dbReference type="PANTHER" id="PTHR12537:SF12">
    <property type="entry name" value="MATERNAL PROTEIN PUMILIO"/>
    <property type="match status" value="1"/>
</dbReference>
<feature type="repeat" description="Pumilio" evidence="2">
    <location>
        <begin position="323"/>
        <end position="360"/>
    </location>
</feature>
<evidence type="ECO:0000256" key="3">
    <source>
        <dbReference type="SAM" id="MobiDB-lite"/>
    </source>
</evidence>
<reference evidence="5" key="1">
    <citation type="journal article" date="2013" name="Eukaryot. Cell">
        <title>Extremely Reduced Levels of Heterozygosity in the Vertebrate Pathogen Encephalitozoon cuniculi.</title>
        <authorList>
            <person name="Selman M."/>
            <person name="Sak B."/>
            <person name="Kvac M."/>
            <person name="Farinelli L."/>
            <person name="Weiss L.M."/>
            <person name="Corradi N."/>
        </authorList>
    </citation>
    <scope>NUCLEOTIDE SEQUENCE</scope>
</reference>
<dbReference type="Gene3D" id="1.25.10.10">
    <property type="entry name" value="Leucine-rich Repeat Variant"/>
    <property type="match status" value="1"/>
</dbReference>
<sequence length="530" mass="60170">MKREEIDDSSDCRIRYADFRDSGNRPISAPPVDKFFIEDEVELGDIQTDLNYSIFYRRNCKNEPRLQPPSFFIRGQSGYWTSQYDDLIAKAFSNTGFLDIKTIGELSSGSESSRSLAERIDEDYPESEKSSEYKGTSRATTPIGNMNVLDTETFSAMLNLKGAKGVECTQGGGNRRSSSAIGDIGGIPMDSRFLRELLEIHEEQGGKGCKGVPGGPSMKDICVSISKDQEGSRCIQRKMDSISRAEISWFFNNIVDAAPELSANLFGNYVIQKIIPLLTEEERARLIAKLAKQINLLSVHPYGCRVVQKLVDVSSDVDFILEEVRDNLLELIEDQNGNHVIQKCIEKCKDRNIILQQFSENSLFLATHKYGCRVIQRMLEFCREDEIKNIVEVLISNIKTLVDDQYGNYVIQHILAVGKEDEKNLVIEKIIEKSYELSRCKFSSNVVEQCVKLSNNGQRERFLAKFLEPVGSKPGMYSMCVDMYGNYVVQRLYDSSGENIRREMKSALRPFVRDLKKSPFARHILFKINT</sequence>
<name>M1K5X5_ENCCN</name>
<dbReference type="Pfam" id="PF00806">
    <property type="entry name" value="PUF"/>
    <property type="match status" value="8"/>
</dbReference>
<dbReference type="VEuPathDB" id="MicrosporidiaDB:ECU11_1730"/>
<dbReference type="SMART" id="SM00025">
    <property type="entry name" value="Pumilio"/>
    <property type="match status" value="8"/>
</dbReference>
<feature type="repeat" description="Pumilio" evidence="2">
    <location>
        <begin position="392"/>
        <end position="428"/>
    </location>
</feature>
<dbReference type="VEuPathDB" id="MicrosporidiaDB:AEWR_111730"/>
<organism evidence="5">
    <name type="scientific">Encephalitozoon cuniculi</name>
    <name type="common">Microsporidian parasite</name>
    <dbReference type="NCBI Taxonomy" id="6035"/>
    <lineage>
        <taxon>Eukaryota</taxon>
        <taxon>Fungi</taxon>
        <taxon>Fungi incertae sedis</taxon>
        <taxon>Microsporidia</taxon>
        <taxon>Unikaryonidae</taxon>
        <taxon>Encephalitozoon</taxon>
    </lineage>
</organism>
<evidence type="ECO:0000313" key="5">
    <source>
        <dbReference type="EMBL" id="AGE94872.1"/>
    </source>
</evidence>
<dbReference type="GO" id="GO:0003729">
    <property type="term" value="F:mRNA binding"/>
    <property type="evidence" value="ECO:0007669"/>
    <property type="project" value="TreeGrafter"/>
</dbReference>